<dbReference type="eggNOG" id="ENOG502QSKG">
    <property type="taxonomic scope" value="Eukaryota"/>
</dbReference>
<evidence type="ECO:0000256" key="1">
    <source>
        <dbReference type="ARBA" id="ARBA00038158"/>
    </source>
</evidence>
<feature type="compositionally biased region" description="Acidic residues" evidence="2">
    <location>
        <begin position="47"/>
        <end position="58"/>
    </location>
</feature>
<keyword evidence="3" id="KW-0489">Methyltransferase</keyword>
<organism evidence="3 4">
    <name type="scientific">Eutypa lata (strain UCR-EL1)</name>
    <name type="common">Grapevine dieback disease fungus</name>
    <name type="synonym">Eutypa armeniacae</name>
    <dbReference type="NCBI Taxonomy" id="1287681"/>
    <lineage>
        <taxon>Eukaryota</taxon>
        <taxon>Fungi</taxon>
        <taxon>Dikarya</taxon>
        <taxon>Ascomycota</taxon>
        <taxon>Pezizomycotina</taxon>
        <taxon>Sordariomycetes</taxon>
        <taxon>Xylariomycetidae</taxon>
        <taxon>Xylariales</taxon>
        <taxon>Diatrypaceae</taxon>
        <taxon>Eutypa</taxon>
    </lineage>
</organism>
<dbReference type="CDD" id="cd02440">
    <property type="entry name" value="AdoMet_MTases"/>
    <property type="match status" value="1"/>
</dbReference>
<dbReference type="GO" id="GO:0008168">
    <property type="term" value="F:methyltransferase activity"/>
    <property type="evidence" value="ECO:0007669"/>
    <property type="project" value="UniProtKB-KW"/>
</dbReference>
<dbReference type="PANTHER" id="PTHR43591">
    <property type="entry name" value="METHYLTRANSFERASE"/>
    <property type="match status" value="1"/>
</dbReference>
<evidence type="ECO:0000313" key="4">
    <source>
        <dbReference type="Proteomes" id="UP000012174"/>
    </source>
</evidence>
<reference evidence="4" key="1">
    <citation type="journal article" date="2013" name="Genome Announc.">
        <title>Draft genome sequence of the grapevine dieback fungus Eutypa lata UCR-EL1.</title>
        <authorList>
            <person name="Blanco-Ulate B."/>
            <person name="Rolshausen P.E."/>
            <person name="Cantu D."/>
        </authorList>
    </citation>
    <scope>NUCLEOTIDE SEQUENCE [LARGE SCALE GENOMIC DNA]</scope>
    <source>
        <strain evidence="4">UCR-EL1</strain>
    </source>
</reference>
<dbReference type="SUPFAM" id="SSF53335">
    <property type="entry name" value="S-adenosyl-L-methionine-dependent methyltransferases"/>
    <property type="match status" value="1"/>
</dbReference>
<comment type="similarity">
    <text evidence="1">Belongs to the methyltransferase superfamily. LaeA methyltransferase family.</text>
</comment>
<dbReference type="Gene3D" id="3.40.50.150">
    <property type="entry name" value="Vaccinia Virus protein VP39"/>
    <property type="match status" value="1"/>
</dbReference>
<accession>M7STI8</accession>
<dbReference type="KEGG" id="ela:UCREL1_5198"/>
<keyword evidence="3" id="KW-0808">Transferase</keyword>
<protein>
    <submittedName>
        <fullName evidence="3">Putative methyltransferase domain-containing protein</fullName>
    </submittedName>
</protein>
<gene>
    <name evidence="3" type="ORF">UCREL1_5198</name>
</gene>
<dbReference type="HOGENOM" id="CLU_1304852_0_0_1"/>
<dbReference type="AlphaFoldDB" id="M7STI8"/>
<sequence>MADNPAESATENASDPAAESSGKTKLPTANSTAITAGAPVLVAAPQEGDEEDHSDDADSAIGDDKIMGDPVWCPPNLTFEIDDATQDWTFAPNSFDYVHIRYMLGSIQDWPRLFKQAYTALKPGGYVESYESEPKYLSDDGTVTPDSAMSIWTKLFADGGKKLNRPFTILTDNLQQRAIEEAGFIDIQEGGPKTRGYRRLDNMLNLLSNKI</sequence>
<dbReference type="Pfam" id="PF13489">
    <property type="entry name" value="Methyltransf_23"/>
    <property type="match status" value="1"/>
</dbReference>
<dbReference type="Proteomes" id="UP000012174">
    <property type="component" value="Unassembled WGS sequence"/>
</dbReference>
<feature type="compositionally biased region" description="Polar residues" evidence="2">
    <location>
        <begin position="21"/>
        <end position="34"/>
    </location>
</feature>
<dbReference type="GO" id="GO:0032259">
    <property type="term" value="P:methylation"/>
    <property type="evidence" value="ECO:0007669"/>
    <property type="project" value="UniProtKB-KW"/>
</dbReference>
<dbReference type="InterPro" id="IPR029063">
    <property type="entry name" value="SAM-dependent_MTases_sf"/>
</dbReference>
<name>M7STI8_EUTLA</name>
<keyword evidence="4" id="KW-1185">Reference proteome</keyword>
<evidence type="ECO:0000313" key="3">
    <source>
        <dbReference type="EMBL" id="EMR67823.1"/>
    </source>
</evidence>
<proteinExistence type="inferred from homology"/>
<dbReference type="PANTHER" id="PTHR43591:SF10">
    <property type="entry name" value="ABC TRANSMEMBRANE TYPE-1 DOMAIN-CONTAINING PROTEIN-RELATED"/>
    <property type="match status" value="1"/>
</dbReference>
<dbReference type="EMBL" id="KB706350">
    <property type="protein sequence ID" value="EMR67823.1"/>
    <property type="molecule type" value="Genomic_DNA"/>
</dbReference>
<evidence type="ECO:0000256" key="2">
    <source>
        <dbReference type="SAM" id="MobiDB-lite"/>
    </source>
</evidence>
<dbReference type="OrthoDB" id="2013972at2759"/>
<feature type="region of interest" description="Disordered" evidence="2">
    <location>
        <begin position="1"/>
        <end position="66"/>
    </location>
</feature>